<dbReference type="RefSeq" id="WP_122129926.1">
    <property type="nucleotide sequence ID" value="NZ_CAIGKD010000029.1"/>
</dbReference>
<dbReference type="GO" id="GO:0003700">
    <property type="term" value="F:DNA-binding transcription factor activity"/>
    <property type="evidence" value="ECO:0007669"/>
    <property type="project" value="InterPro"/>
</dbReference>
<proteinExistence type="predicted"/>
<sequence length="104" mass="12205">MTDRPRMDPWRQLAARFRHGDITPIELRRVARAVDALPDDLHHIFCQCRFEGLSFAEIGEGLDISAEEARRKVAGIIALISHDTERQARAEARWRRLLSFWRWP</sequence>
<dbReference type="Pfam" id="PF04545">
    <property type="entry name" value="Sigma70_r4"/>
    <property type="match status" value="1"/>
</dbReference>
<dbReference type="InterPro" id="IPR013324">
    <property type="entry name" value="RNA_pol_sigma_r3/r4-like"/>
</dbReference>
<dbReference type="AlphaFoldDB" id="A0A3G2UYZ2"/>
<evidence type="ECO:0000313" key="2">
    <source>
        <dbReference type="EMBL" id="AYO79252.1"/>
    </source>
</evidence>
<gene>
    <name evidence="2" type="ORF">EBF16_21620</name>
</gene>
<dbReference type="EMBL" id="CP033230">
    <property type="protein sequence ID" value="AYO79252.1"/>
    <property type="molecule type" value="Genomic_DNA"/>
</dbReference>
<dbReference type="Gene3D" id="1.10.10.10">
    <property type="entry name" value="Winged helix-like DNA-binding domain superfamily/Winged helix DNA-binding domain"/>
    <property type="match status" value="1"/>
</dbReference>
<dbReference type="InterPro" id="IPR036388">
    <property type="entry name" value="WH-like_DNA-bd_sf"/>
</dbReference>
<dbReference type="Proteomes" id="UP000280708">
    <property type="component" value="Chromosome"/>
</dbReference>
<name>A0A3G2UYZ2_SPHYA</name>
<organism evidence="2 3">
    <name type="scientific">Sphingobium yanoikuyae</name>
    <name type="common">Sphingomonas yanoikuyae</name>
    <dbReference type="NCBI Taxonomy" id="13690"/>
    <lineage>
        <taxon>Bacteria</taxon>
        <taxon>Pseudomonadati</taxon>
        <taxon>Pseudomonadota</taxon>
        <taxon>Alphaproteobacteria</taxon>
        <taxon>Sphingomonadales</taxon>
        <taxon>Sphingomonadaceae</taxon>
        <taxon>Sphingobium</taxon>
    </lineage>
</organism>
<feature type="domain" description="RNA polymerase sigma-70 region 4" evidence="1">
    <location>
        <begin position="34"/>
        <end position="71"/>
    </location>
</feature>
<accession>A0A3G2UYZ2</accession>
<dbReference type="GO" id="GO:0006352">
    <property type="term" value="P:DNA-templated transcription initiation"/>
    <property type="evidence" value="ECO:0007669"/>
    <property type="project" value="InterPro"/>
</dbReference>
<evidence type="ECO:0000259" key="1">
    <source>
        <dbReference type="Pfam" id="PF04545"/>
    </source>
</evidence>
<dbReference type="SUPFAM" id="SSF88659">
    <property type="entry name" value="Sigma3 and sigma4 domains of RNA polymerase sigma factors"/>
    <property type="match status" value="1"/>
</dbReference>
<protein>
    <recommendedName>
        <fullName evidence="1">RNA polymerase sigma-70 region 4 domain-containing protein</fullName>
    </recommendedName>
</protein>
<reference evidence="2 3" key="1">
    <citation type="submission" date="2018-10" db="EMBL/GenBank/DDBJ databases">
        <title>Characterization and genome analysis of a novel bacterium Sphingobium yanoikuyae SJTF8 capable of degrading PAHs.</title>
        <authorList>
            <person name="Yin C."/>
            <person name="Xiong W."/>
            <person name="Liang R."/>
        </authorList>
    </citation>
    <scope>NUCLEOTIDE SEQUENCE [LARGE SCALE GENOMIC DNA]</scope>
    <source>
        <strain evidence="2 3">SJTF8</strain>
    </source>
</reference>
<evidence type="ECO:0000313" key="3">
    <source>
        <dbReference type="Proteomes" id="UP000280708"/>
    </source>
</evidence>
<dbReference type="InterPro" id="IPR007630">
    <property type="entry name" value="RNA_pol_sigma70_r4"/>
</dbReference>